<dbReference type="AlphaFoldDB" id="A0A0F8ZHB2"/>
<evidence type="ECO:0000313" key="2">
    <source>
        <dbReference type="EMBL" id="KKK85395.1"/>
    </source>
</evidence>
<feature type="domain" description="Anthrax toxin lethal/endema factor N-/C-terminal" evidence="1">
    <location>
        <begin position="163"/>
        <end position="260"/>
    </location>
</feature>
<reference evidence="2" key="1">
    <citation type="journal article" date="2015" name="Nature">
        <title>Complex archaea that bridge the gap between prokaryotes and eukaryotes.</title>
        <authorList>
            <person name="Spang A."/>
            <person name="Saw J.H."/>
            <person name="Jorgensen S.L."/>
            <person name="Zaremba-Niedzwiedzka K."/>
            <person name="Martijn J."/>
            <person name="Lind A.E."/>
            <person name="van Eijk R."/>
            <person name="Schleper C."/>
            <person name="Guy L."/>
            <person name="Ettema T.J."/>
        </authorList>
    </citation>
    <scope>NUCLEOTIDE SEQUENCE</scope>
</reference>
<accession>A0A0F8ZHB2</accession>
<organism evidence="2">
    <name type="scientific">marine sediment metagenome</name>
    <dbReference type="NCBI Taxonomy" id="412755"/>
    <lineage>
        <taxon>unclassified sequences</taxon>
        <taxon>metagenomes</taxon>
        <taxon>ecological metagenomes</taxon>
    </lineage>
</organism>
<name>A0A0F8ZHB2_9ZZZZ</name>
<evidence type="ECO:0000259" key="1">
    <source>
        <dbReference type="Pfam" id="PF07737"/>
    </source>
</evidence>
<dbReference type="Gene3D" id="3.40.390.10">
    <property type="entry name" value="Collagenase (Catalytic Domain)"/>
    <property type="match status" value="1"/>
</dbReference>
<dbReference type="EMBL" id="LAZR01051331">
    <property type="protein sequence ID" value="KKK85395.1"/>
    <property type="molecule type" value="Genomic_DNA"/>
</dbReference>
<dbReference type="GO" id="GO:0008237">
    <property type="term" value="F:metallopeptidase activity"/>
    <property type="evidence" value="ECO:0007669"/>
    <property type="project" value="InterPro"/>
</dbReference>
<dbReference type="InterPro" id="IPR014781">
    <property type="entry name" value="Anthrax_toxin_lethal/edema_N/C"/>
</dbReference>
<gene>
    <name evidence="2" type="ORF">LCGC14_2773720</name>
</gene>
<dbReference type="InterPro" id="IPR024079">
    <property type="entry name" value="MetalloPept_cat_dom_sf"/>
</dbReference>
<comment type="caution">
    <text evidence="2">The sequence shown here is derived from an EMBL/GenBank/DDBJ whole genome shotgun (WGS) entry which is preliminary data.</text>
</comment>
<dbReference type="SUPFAM" id="SSF55486">
    <property type="entry name" value="Metalloproteases ('zincins'), catalytic domain"/>
    <property type="match status" value="1"/>
</dbReference>
<dbReference type="Pfam" id="PF07737">
    <property type="entry name" value="ATLF"/>
    <property type="match status" value="1"/>
</dbReference>
<proteinExistence type="predicted"/>
<protein>
    <recommendedName>
        <fullName evidence="1">Anthrax toxin lethal/endema factor N-/C-terminal domain-containing protein</fullName>
    </recommendedName>
</protein>
<sequence length="266" mass="30639">MNDTTLKSKTTRRPAVFRLALAAACLGVWMPTAALAEKSKKEESKEEESKQVEPKPFIEHVVRDVEGWKIHVDKRLLESDQKELGDRTLKVLANKLYEITMILPEPRVKDLQAVPIFVDLDHLLGGLQYHPDAGWLTDHGHDTAMTKTVHVPRADRLVSLAKSNHQPSVMLHELAHAYHDRVLGFDHPPILKEYRRVVKEKLYDATLHMQGHKTRHYALTDHKEYFAEMTEAYFGTNDFYPFVRGELKDYDPGTFALLEKIWGRLP</sequence>